<sequence>MAPSKKGRGRSSTSNKIVKPRQRPTRRSNARAAAASASVTVIENLNNENIKSRVEHPGRRLVHPSQSGEDSEDEVMGDEGNNVTISETQTSGDMEVDSEGHDQFENLPSPPRASQYGTGATVSSDTDASGVKLRRRLDDLVTKYEGLELKYRDLREIGIKTAEQNFDVLKEQSEERARTASELISNLKADLATQRSLAKEGEQTKKRLLDTEARVAELTKLLADAKQEAKTLCNKLAQSRSAEVAVTSKVPGSAVKGGAAAARAIATASSDAVQAAQLKENLYGDLTGLIVRLVRRDPAAQVFDCIQTGRNGTLHFKLEVEKENTGDNYEEAHFTYKPQLDPSRDRDLMDLLPDFLTEEIEFARPHAARFYSRVKRSLVE</sequence>
<keyword evidence="1" id="KW-0175">Coiled coil</keyword>
<name>A0A484FXM2_COLOR</name>
<gene>
    <name evidence="4" type="primary">pcs1</name>
    <name evidence="4" type="ORF">Cob_v004673</name>
</gene>
<dbReference type="InterPro" id="IPR038608">
    <property type="entry name" value="Csm1/Pcs1_C_sf"/>
</dbReference>
<evidence type="ECO:0000313" key="5">
    <source>
        <dbReference type="Proteomes" id="UP000014480"/>
    </source>
</evidence>
<feature type="coiled-coil region" evidence="1">
    <location>
        <begin position="137"/>
        <end position="242"/>
    </location>
</feature>
<dbReference type="InterPro" id="IPR020981">
    <property type="entry name" value="Csm1/Pcs1_C"/>
</dbReference>
<dbReference type="GO" id="GO:0034506">
    <property type="term" value="C:chromosome, centromeric core domain"/>
    <property type="evidence" value="ECO:0007669"/>
    <property type="project" value="TreeGrafter"/>
</dbReference>
<dbReference type="AlphaFoldDB" id="A0A484FXM2"/>
<feature type="compositionally biased region" description="Polar residues" evidence="2">
    <location>
        <begin position="115"/>
        <end position="127"/>
    </location>
</feature>
<proteinExistence type="predicted"/>
<dbReference type="Proteomes" id="UP000014480">
    <property type="component" value="Unassembled WGS sequence"/>
</dbReference>
<dbReference type="EMBL" id="AMCV02000010">
    <property type="protein sequence ID" value="TDZ22481.1"/>
    <property type="molecule type" value="Genomic_DNA"/>
</dbReference>
<feature type="domain" description="Monopolin complex subunit Csm1/Pcs1 C-terminal" evidence="3">
    <location>
        <begin position="277"/>
        <end position="364"/>
    </location>
</feature>
<feature type="compositionally biased region" description="Basic residues" evidence="2">
    <location>
        <begin position="18"/>
        <end position="29"/>
    </location>
</feature>
<dbReference type="CDD" id="cd23787">
    <property type="entry name" value="RWD_CSM1"/>
    <property type="match status" value="1"/>
</dbReference>
<dbReference type="GO" id="GO:0005730">
    <property type="term" value="C:nucleolus"/>
    <property type="evidence" value="ECO:0007669"/>
    <property type="project" value="TreeGrafter"/>
</dbReference>
<reference evidence="5" key="1">
    <citation type="journal article" date="2013" name="New Phytol.">
        <title>Comparative genomic and transcriptomic analyses reveal the hemibiotrophic stage shift of Colletotrichum fungi.</title>
        <authorList>
            <person name="Gan P."/>
            <person name="Ikeda K."/>
            <person name="Irieda H."/>
            <person name="Narusaka M."/>
            <person name="O'Connell R.J."/>
            <person name="Narusaka Y."/>
            <person name="Takano Y."/>
            <person name="Kubo Y."/>
            <person name="Shirasu K."/>
        </authorList>
    </citation>
    <scope>NUCLEOTIDE SEQUENCE [LARGE SCALE GENOMIC DNA]</scope>
    <source>
        <strain evidence="5">104-T / ATCC 96160 / CBS 514.97 / LARS 414 / MAFF 240422</strain>
    </source>
</reference>
<feature type="compositionally biased region" description="Polar residues" evidence="2">
    <location>
        <begin position="39"/>
        <end position="49"/>
    </location>
</feature>
<feature type="region of interest" description="Disordered" evidence="2">
    <location>
        <begin position="1"/>
        <end position="127"/>
    </location>
</feature>
<dbReference type="PANTHER" id="PTHR28006:SF1">
    <property type="entry name" value="MONOPOLIN COMPLEX SUBUNIT CSM1"/>
    <property type="match status" value="1"/>
</dbReference>
<dbReference type="Pfam" id="PF12539">
    <property type="entry name" value="Csm1"/>
    <property type="match status" value="1"/>
</dbReference>
<dbReference type="GO" id="GO:0045144">
    <property type="term" value="P:meiotic sister chromatid segregation"/>
    <property type="evidence" value="ECO:0007669"/>
    <property type="project" value="TreeGrafter"/>
</dbReference>
<accession>A0A484FXM2</accession>
<feature type="compositionally biased region" description="Polar residues" evidence="2">
    <location>
        <begin position="81"/>
        <end position="92"/>
    </location>
</feature>
<dbReference type="GO" id="GO:0033551">
    <property type="term" value="C:monopolin complex"/>
    <property type="evidence" value="ECO:0007669"/>
    <property type="project" value="InterPro"/>
</dbReference>
<dbReference type="STRING" id="1213857.A0A484FXM2"/>
<evidence type="ECO:0000256" key="2">
    <source>
        <dbReference type="SAM" id="MobiDB-lite"/>
    </source>
</evidence>
<dbReference type="FunFam" id="3.90.1150.80:FF:000001">
    <property type="entry name" value="Chromosome segregation protein (Pcs1)"/>
    <property type="match status" value="1"/>
</dbReference>
<dbReference type="OrthoDB" id="2431049at2759"/>
<evidence type="ECO:0000259" key="3">
    <source>
        <dbReference type="Pfam" id="PF12539"/>
    </source>
</evidence>
<dbReference type="Gene3D" id="3.90.1150.80">
    <property type="match status" value="1"/>
</dbReference>
<dbReference type="PANTHER" id="PTHR28006">
    <property type="entry name" value="MONOPOLIN COMPLEX SUBUNIT CSM1"/>
    <property type="match status" value="1"/>
</dbReference>
<dbReference type="GO" id="GO:0072686">
    <property type="term" value="C:mitotic spindle"/>
    <property type="evidence" value="ECO:0007669"/>
    <property type="project" value="TreeGrafter"/>
</dbReference>
<protein>
    <submittedName>
        <fullName evidence="4">Monopolin complex subunit pcs1</fullName>
    </submittedName>
</protein>
<organism evidence="4 5">
    <name type="scientific">Colletotrichum orbiculare (strain 104-T / ATCC 96160 / CBS 514.97 / LARS 414 / MAFF 240422)</name>
    <name type="common">Cucumber anthracnose fungus</name>
    <name type="synonym">Colletotrichum lagenarium</name>
    <dbReference type="NCBI Taxonomy" id="1213857"/>
    <lineage>
        <taxon>Eukaryota</taxon>
        <taxon>Fungi</taxon>
        <taxon>Dikarya</taxon>
        <taxon>Ascomycota</taxon>
        <taxon>Pezizomycotina</taxon>
        <taxon>Sordariomycetes</taxon>
        <taxon>Hypocreomycetidae</taxon>
        <taxon>Glomerellales</taxon>
        <taxon>Glomerellaceae</taxon>
        <taxon>Colletotrichum</taxon>
        <taxon>Colletotrichum orbiculare species complex</taxon>
    </lineage>
</organism>
<dbReference type="GO" id="GO:1990644">
    <property type="term" value="F:microtubule site clamp"/>
    <property type="evidence" value="ECO:0007669"/>
    <property type="project" value="TreeGrafter"/>
</dbReference>
<evidence type="ECO:0000256" key="1">
    <source>
        <dbReference type="SAM" id="Coils"/>
    </source>
</evidence>
<evidence type="ECO:0000313" key="4">
    <source>
        <dbReference type="EMBL" id="TDZ22481.1"/>
    </source>
</evidence>
<dbReference type="InterPro" id="IPR040349">
    <property type="entry name" value="Csm1/Pcs1"/>
</dbReference>
<keyword evidence="5" id="KW-1185">Reference proteome</keyword>
<reference evidence="5" key="2">
    <citation type="journal article" date="2019" name="Mol. Plant Microbe Interact.">
        <title>Genome sequence resources for four phytopathogenic fungi from the Colletotrichum orbiculare species complex.</title>
        <authorList>
            <person name="Gan P."/>
            <person name="Tsushima A."/>
            <person name="Narusaka M."/>
            <person name="Narusaka Y."/>
            <person name="Takano Y."/>
            <person name="Kubo Y."/>
            <person name="Shirasu K."/>
        </authorList>
    </citation>
    <scope>GENOME REANNOTATION</scope>
    <source>
        <strain evidence="5">104-T / ATCC 96160 / CBS 514.97 / LARS 414 / MAFF 240422</strain>
    </source>
</reference>
<dbReference type="GO" id="GO:0051315">
    <property type="term" value="P:attachment of mitotic spindle microtubules to kinetochore"/>
    <property type="evidence" value="ECO:0007669"/>
    <property type="project" value="TreeGrafter"/>
</dbReference>
<comment type="caution">
    <text evidence="4">The sequence shown here is derived from an EMBL/GenBank/DDBJ whole genome shotgun (WGS) entry which is preliminary data.</text>
</comment>